<evidence type="ECO:0000256" key="5">
    <source>
        <dbReference type="ARBA" id="ARBA00022801"/>
    </source>
</evidence>
<keyword evidence="6" id="KW-0788">Thiol protease</keyword>
<dbReference type="InterPro" id="IPR028889">
    <property type="entry name" value="USP"/>
</dbReference>
<feature type="domain" description="USP" evidence="7">
    <location>
        <begin position="37"/>
        <end position="149"/>
    </location>
</feature>
<dbReference type="Ensembl" id="ENSCLAT00000013744.1">
    <property type="protein sequence ID" value="ENSCLAP00000013589.1"/>
    <property type="gene ID" value="ENSCLAG00000009389.1"/>
</dbReference>
<dbReference type="EC" id="3.4.19.12" evidence="2"/>
<evidence type="ECO:0000256" key="4">
    <source>
        <dbReference type="ARBA" id="ARBA00022786"/>
    </source>
</evidence>
<evidence type="ECO:0000256" key="3">
    <source>
        <dbReference type="ARBA" id="ARBA00022670"/>
    </source>
</evidence>
<evidence type="ECO:0000313" key="9">
    <source>
        <dbReference type="Proteomes" id="UP000694398"/>
    </source>
</evidence>
<dbReference type="AlphaFoldDB" id="A0A8C2VE83"/>
<keyword evidence="5" id="KW-0378">Hydrolase</keyword>
<reference evidence="8" key="2">
    <citation type="submission" date="2025-09" db="UniProtKB">
        <authorList>
            <consortium name="Ensembl"/>
        </authorList>
    </citation>
    <scope>IDENTIFICATION</scope>
</reference>
<keyword evidence="9" id="KW-1185">Reference proteome</keyword>
<evidence type="ECO:0000256" key="6">
    <source>
        <dbReference type="ARBA" id="ARBA00022807"/>
    </source>
</evidence>
<dbReference type="PROSITE" id="PS50235">
    <property type="entry name" value="USP_3"/>
    <property type="match status" value="1"/>
</dbReference>
<dbReference type="PROSITE" id="PS00972">
    <property type="entry name" value="USP_1"/>
    <property type="match status" value="1"/>
</dbReference>
<dbReference type="Pfam" id="PF00443">
    <property type="entry name" value="UCH"/>
    <property type="match status" value="1"/>
</dbReference>
<dbReference type="PANTHER" id="PTHR24006:SF905">
    <property type="entry name" value="UBIQUITIN CARBOXYL-TERMINAL HYDROLASE 1"/>
    <property type="match status" value="1"/>
</dbReference>
<dbReference type="PANTHER" id="PTHR24006">
    <property type="entry name" value="UBIQUITIN CARBOXYL-TERMINAL HYDROLASE"/>
    <property type="match status" value="1"/>
</dbReference>
<dbReference type="SUPFAM" id="SSF54001">
    <property type="entry name" value="Cysteine proteinases"/>
    <property type="match status" value="1"/>
</dbReference>
<dbReference type="Gene3D" id="3.90.70.10">
    <property type="entry name" value="Cysteine proteinases"/>
    <property type="match status" value="1"/>
</dbReference>
<sequence>VLLYYTSSSPLNSDQIVPAAQSSPINCEKRENLLPFVGLNNLGNTCYLNSILQVLYFCPGFKSGVKHLFNVISKKKETLKDEANLKDKGNCKEDSSASYELICSLQSLIISVEQLQASFLLNPEKYTDELATQPRRLLNTLRELNPMYE</sequence>
<reference evidence="8" key="1">
    <citation type="submission" date="2025-08" db="UniProtKB">
        <authorList>
            <consortium name="Ensembl"/>
        </authorList>
    </citation>
    <scope>IDENTIFICATION</scope>
</reference>
<organism evidence="8 9">
    <name type="scientific">Chinchilla lanigera</name>
    <name type="common">Long-tailed chinchilla</name>
    <name type="synonym">Chinchilla villidera</name>
    <dbReference type="NCBI Taxonomy" id="34839"/>
    <lineage>
        <taxon>Eukaryota</taxon>
        <taxon>Metazoa</taxon>
        <taxon>Chordata</taxon>
        <taxon>Craniata</taxon>
        <taxon>Vertebrata</taxon>
        <taxon>Euteleostomi</taxon>
        <taxon>Mammalia</taxon>
        <taxon>Eutheria</taxon>
        <taxon>Euarchontoglires</taxon>
        <taxon>Glires</taxon>
        <taxon>Rodentia</taxon>
        <taxon>Hystricomorpha</taxon>
        <taxon>Chinchillidae</taxon>
        <taxon>Chinchilla</taxon>
    </lineage>
</organism>
<dbReference type="GO" id="GO:0005634">
    <property type="term" value="C:nucleus"/>
    <property type="evidence" value="ECO:0007669"/>
    <property type="project" value="TreeGrafter"/>
</dbReference>
<keyword evidence="4" id="KW-0833">Ubl conjugation pathway</keyword>
<dbReference type="InterPro" id="IPR038765">
    <property type="entry name" value="Papain-like_cys_pep_sf"/>
</dbReference>
<evidence type="ECO:0000256" key="1">
    <source>
        <dbReference type="ARBA" id="ARBA00000707"/>
    </source>
</evidence>
<dbReference type="GO" id="GO:0016579">
    <property type="term" value="P:protein deubiquitination"/>
    <property type="evidence" value="ECO:0007669"/>
    <property type="project" value="InterPro"/>
</dbReference>
<dbReference type="GO" id="GO:0004843">
    <property type="term" value="F:cysteine-type deubiquitinase activity"/>
    <property type="evidence" value="ECO:0007669"/>
    <property type="project" value="UniProtKB-EC"/>
</dbReference>
<accession>A0A8C2VE83</accession>
<proteinExistence type="predicted"/>
<keyword evidence="3" id="KW-0645">Protease</keyword>
<name>A0A8C2VE83_CHILA</name>
<dbReference type="InterPro" id="IPR018200">
    <property type="entry name" value="USP_CS"/>
</dbReference>
<dbReference type="GO" id="GO:0006508">
    <property type="term" value="P:proteolysis"/>
    <property type="evidence" value="ECO:0007669"/>
    <property type="project" value="UniProtKB-KW"/>
</dbReference>
<evidence type="ECO:0000313" key="8">
    <source>
        <dbReference type="Ensembl" id="ENSCLAP00000013589.1"/>
    </source>
</evidence>
<dbReference type="GO" id="GO:0005829">
    <property type="term" value="C:cytosol"/>
    <property type="evidence" value="ECO:0007669"/>
    <property type="project" value="TreeGrafter"/>
</dbReference>
<dbReference type="InterPro" id="IPR001394">
    <property type="entry name" value="Peptidase_C19_UCH"/>
</dbReference>
<protein>
    <recommendedName>
        <fullName evidence="2">ubiquitinyl hydrolase 1</fullName>
        <ecNumber evidence="2">3.4.19.12</ecNumber>
    </recommendedName>
</protein>
<dbReference type="InterPro" id="IPR050164">
    <property type="entry name" value="Peptidase_C19"/>
</dbReference>
<dbReference type="Proteomes" id="UP000694398">
    <property type="component" value="Unassembled WGS sequence"/>
</dbReference>
<evidence type="ECO:0000259" key="7">
    <source>
        <dbReference type="PROSITE" id="PS50235"/>
    </source>
</evidence>
<gene>
    <name evidence="8" type="primary">USP1</name>
</gene>
<evidence type="ECO:0000256" key="2">
    <source>
        <dbReference type="ARBA" id="ARBA00012759"/>
    </source>
</evidence>
<dbReference type="GeneTree" id="ENSGT00910000144243"/>
<comment type="catalytic activity">
    <reaction evidence="1">
        <text>Thiol-dependent hydrolysis of ester, thioester, amide, peptide and isopeptide bonds formed by the C-terminal Gly of ubiquitin (a 76-residue protein attached to proteins as an intracellular targeting signal).</text>
        <dbReference type="EC" id="3.4.19.12"/>
    </reaction>
</comment>